<organism evidence="2 3">
    <name type="scientific">Roseateles saccharophilus</name>
    <name type="common">Pseudomonas saccharophila</name>
    <dbReference type="NCBI Taxonomy" id="304"/>
    <lineage>
        <taxon>Bacteria</taxon>
        <taxon>Pseudomonadati</taxon>
        <taxon>Pseudomonadota</taxon>
        <taxon>Betaproteobacteria</taxon>
        <taxon>Burkholderiales</taxon>
        <taxon>Sphaerotilaceae</taxon>
        <taxon>Roseateles</taxon>
    </lineage>
</organism>
<feature type="transmembrane region" description="Helical" evidence="1">
    <location>
        <begin position="44"/>
        <end position="64"/>
    </location>
</feature>
<name>A0A4R3VEF0_ROSSA</name>
<proteinExistence type="predicted"/>
<reference evidence="2 3" key="1">
    <citation type="submission" date="2019-03" db="EMBL/GenBank/DDBJ databases">
        <title>Genomic Encyclopedia of Type Strains, Phase IV (KMG-IV): sequencing the most valuable type-strain genomes for metagenomic binning, comparative biology and taxonomic classification.</title>
        <authorList>
            <person name="Goeker M."/>
        </authorList>
    </citation>
    <scope>NUCLEOTIDE SEQUENCE [LARGE SCALE GENOMIC DNA]</scope>
    <source>
        <strain evidence="2 3">DSM 654</strain>
    </source>
</reference>
<gene>
    <name evidence="2" type="ORF">EV671_100228</name>
</gene>
<protein>
    <submittedName>
        <fullName evidence="2">Uncharacterized protein</fullName>
    </submittedName>
</protein>
<evidence type="ECO:0000313" key="2">
    <source>
        <dbReference type="EMBL" id="TCV03767.1"/>
    </source>
</evidence>
<comment type="caution">
    <text evidence="2">The sequence shown here is derived from an EMBL/GenBank/DDBJ whole genome shotgun (WGS) entry which is preliminary data.</text>
</comment>
<keyword evidence="1" id="KW-0812">Transmembrane</keyword>
<sequence length="74" mass="8336">MNKRVLVAALTAFVLGGLTLLLCFEGSAWLLSQLEVLSPQAHRWLRVAQPLIGALPAVFGLLLWRRRRREEPSE</sequence>
<accession>A0A4R3VEF0</accession>
<evidence type="ECO:0000256" key="1">
    <source>
        <dbReference type="SAM" id="Phobius"/>
    </source>
</evidence>
<keyword evidence="3" id="KW-1185">Reference proteome</keyword>
<dbReference type="EMBL" id="SMBU01000002">
    <property type="protein sequence ID" value="TCV03767.1"/>
    <property type="molecule type" value="Genomic_DNA"/>
</dbReference>
<keyword evidence="1" id="KW-0472">Membrane</keyword>
<dbReference type="Proteomes" id="UP000295110">
    <property type="component" value="Unassembled WGS sequence"/>
</dbReference>
<keyword evidence="1" id="KW-1133">Transmembrane helix</keyword>
<dbReference type="RefSeq" id="WP_132569506.1">
    <property type="nucleotide sequence ID" value="NZ_CBCSGL010000023.1"/>
</dbReference>
<evidence type="ECO:0000313" key="3">
    <source>
        <dbReference type="Proteomes" id="UP000295110"/>
    </source>
</evidence>
<dbReference type="AlphaFoldDB" id="A0A4R3VEF0"/>